<dbReference type="GO" id="GO:0006352">
    <property type="term" value="P:DNA-templated transcription initiation"/>
    <property type="evidence" value="ECO:0007669"/>
    <property type="project" value="InterPro"/>
</dbReference>
<dbReference type="InterPro" id="IPR039425">
    <property type="entry name" value="RNA_pol_sigma-70-like"/>
</dbReference>
<protein>
    <recommendedName>
        <fullName evidence="6">RNA polymerase sigma factor</fullName>
    </recommendedName>
</protein>
<evidence type="ECO:0000256" key="4">
    <source>
        <dbReference type="ARBA" id="ARBA00023125"/>
    </source>
</evidence>
<dbReference type="EMBL" id="CP048104">
    <property type="protein sequence ID" value="QKG83486.1"/>
    <property type="molecule type" value="Genomic_DNA"/>
</dbReference>
<dbReference type="InterPro" id="IPR014284">
    <property type="entry name" value="RNA_pol_sigma-70_dom"/>
</dbReference>
<dbReference type="PROSITE" id="PS01063">
    <property type="entry name" value="SIGMA70_ECF"/>
    <property type="match status" value="1"/>
</dbReference>
<gene>
    <name evidence="9" type="ORF">GXN76_02705</name>
</gene>
<evidence type="ECO:0000256" key="5">
    <source>
        <dbReference type="ARBA" id="ARBA00023163"/>
    </source>
</evidence>
<dbReference type="KEGG" id="kpul:GXN76_02705"/>
<dbReference type="Gene3D" id="1.10.1740.10">
    <property type="match status" value="1"/>
</dbReference>
<dbReference type="InterPro" id="IPR013325">
    <property type="entry name" value="RNA_pol_sigma_r2"/>
</dbReference>
<dbReference type="InterPro" id="IPR013249">
    <property type="entry name" value="RNA_pol_sigma70_r4_t2"/>
</dbReference>
<dbReference type="Proteomes" id="UP000503088">
    <property type="component" value="Chromosome"/>
</dbReference>
<dbReference type="Gene3D" id="1.10.10.10">
    <property type="entry name" value="Winged helix-like DNA-binding domain superfamily/Winged helix DNA-binding domain"/>
    <property type="match status" value="1"/>
</dbReference>
<sequence length="180" mass="21465">MTRDEHELIRQIQQGNRKLYRTVVKQYQQQVYAVSLQITGHPKEAEDLTQEVFLQAYRSLSSFQFQSRFSTWLYRIAVNKGLDWKRKKSRTPALLSQDIVQQSASSSADLPENILLKKEEQHRVRQVVEDLPERYRSVVQRYYFDEQPYETIAIELGIALKTVETRLYRARKMLHQIMEK</sequence>
<keyword evidence="10" id="KW-1185">Reference proteome</keyword>
<keyword evidence="2 6" id="KW-0805">Transcription regulation</keyword>
<organism evidence="9 10">
    <name type="scientific">Kroppenstedtia pulmonis</name>
    <dbReference type="NCBI Taxonomy" id="1380685"/>
    <lineage>
        <taxon>Bacteria</taxon>
        <taxon>Bacillati</taxon>
        <taxon>Bacillota</taxon>
        <taxon>Bacilli</taxon>
        <taxon>Bacillales</taxon>
        <taxon>Thermoactinomycetaceae</taxon>
        <taxon>Kroppenstedtia</taxon>
    </lineage>
</organism>
<evidence type="ECO:0000313" key="10">
    <source>
        <dbReference type="Proteomes" id="UP000503088"/>
    </source>
</evidence>
<dbReference type="InterPro" id="IPR013324">
    <property type="entry name" value="RNA_pol_sigma_r3/r4-like"/>
</dbReference>
<dbReference type="RefSeq" id="WP_173220268.1">
    <property type="nucleotide sequence ID" value="NZ_CP048104.1"/>
</dbReference>
<dbReference type="AlphaFoldDB" id="A0A7D4B1D4"/>
<evidence type="ECO:0000313" key="9">
    <source>
        <dbReference type="EMBL" id="QKG83486.1"/>
    </source>
</evidence>
<evidence type="ECO:0000256" key="3">
    <source>
        <dbReference type="ARBA" id="ARBA00023082"/>
    </source>
</evidence>
<keyword evidence="3 6" id="KW-0731">Sigma factor</keyword>
<evidence type="ECO:0000259" key="8">
    <source>
        <dbReference type="Pfam" id="PF08281"/>
    </source>
</evidence>
<dbReference type="SUPFAM" id="SSF88659">
    <property type="entry name" value="Sigma3 and sigma4 domains of RNA polymerase sigma factors"/>
    <property type="match status" value="1"/>
</dbReference>
<evidence type="ECO:0000256" key="1">
    <source>
        <dbReference type="ARBA" id="ARBA00010641"/>
    </source>
</evidence>
<feature type="domain" description="RNA polymerase sigma-70 region 2" evidence="7">
    <location>
        <begin position="24"/>
        <end position="91"/>
    </location>
</feature>
<keyword evidence="5 6" id="KW-0804">Transcription</keyword>
<dbReference type="SUPFAM" id="SSF88946">
    <property type="entry name" value="Sigma2 domain of RNA polymerase sigma factors"/>
    <property type="match status" value="1"/>
</dbReference>
<dbReference type="CDD" id="cd06171">
    <property type="entry name" value="Sigma70_r4"/>
    <property type="match status" value="1"/>
</dbReference>
<comment type="similarity">
    <text evidence="1 6">Belongs to the sigma-70 factor family. ECF subfamily.</text>
</comment>
<evidence type="ECO:0000256" key="2">
    <source>
        <dbReference type="ARBA" id="ARBA00023015"/>
    </source>
</evidence>
<reference evidence="9 10" key="1">
    <citation type="submission" date="2020-01" db="EMBL/GenBank/DDBJ databases">
        <authorList>
            <person name="Gulvik C.A."/>
            <person name="Batra D.G."/>
        </authorList>
    </citation>
    <scope>NUCLEOTIDE SEQUENCE [LARGE SCALE GENOMIC DNA]</scope>
    <source>
        <strain evidence="9 10">W9323</strain>
    </source>
</reference>
<dbReference type="InterPro" id="IPR036388">
    <property type="entry name" value="WH-like_DNA-bd_sf"/>
</dbReference>
<dbReference type="InterPro" id="IPR007627">
    <property type="entry name" value="RNA_pol_sigma70_r2"/>
</dbReference>
<proteinExistence type="inferred from homology"/>
<dbReference type="PANTHER" id="PTHR43133">
    <property type="entry name" value="RNA POLYMERASE ECF-TYPE SIGMA FACTO"/>
    <property type="match status" value="1"/>
</dbReference>
<feature type="domain" description="RNA polymerase sigma factor 70 region 4 type 2" evidence="8">
    <location>
        <begin position="123"/>
        <end position="174"/>
    </location>
</feature>
<dbReference type="GO" id="GO:0006950">
    <property type="term" value="P:response to stress"/>
    <property type="evidence" value="ECO:0007669"/>
    <property type="project" value="UniProtKB-ARBA"/>
</dbReference>
<dbReference type="Pfam" id="PF04542">
    <property type="entry name" value="Sigma70_r2"/>
    <property type="match status" value="1"/>
</dbReference>
<dbReference type="PANTHER" id="PTHR43133:SF51">
    <property type="entry name" value="RNA POLYMERASE SIGMA FACTOR"/>
    <property type="match status" value="1"/>
</dbReference>
<dbReference type="Pfam" id="PF08281">
    <property type="entry name" value="Sigma70_r4_2"/>
    <property type="match status" value="1"/>
</dbReference>
<dbReference type="GO" id="GO:0003677">
    <property type="term" value="F:DNA binding"/>
    <property type="evidence" value="ECO:0007669"/>
    <property type="project" value="UniProtKB-KW"/>
</dbReference>
<evidence type="ECO:0000259" key="7">
    <source>
        <dbReference type="Pfam" id="PF04542"/>
    </source>
</evidence>
<accession>A0A7D4B1D4</accession>
<dbReference type="InterPro" id="IPR000838">
    <property type="entry name" value="RNA_pol_sigma70_ECF_CS"/>
</dbReference>
<dbReference type="NCBIfam" id="TIGR02937">
    <property type="entry name" value="sigma70-ECF"/>
    <property type="match status" value="1"/>
</dbReference>
<keyword evidence="4 6" id="KW-0238">DNA-binding</keyword>
<dbReference type="GO" id="GO:0016987">
    <property type="term" value="F:sigma factor activity"/>
    <property type="evidence" value="ECO:0007669"/>
    <property type="project" value="UniProtKB-KW"/>
</dbReference>
<name>A0A7D4B1D4_9BACL</name>
<evidence type="ECO:0000256" key="6">
    <source>
        <dbReference type="RuleBase" id="RU000716"/>
    </source>
</evidence>